<sequence>MVKQKFILLFLIIFSFFILMISVNGINHFEKKDIPSFEISCPPLSNSNKEFYEKLWKFIIDVHKNNQEESLVAELNKPDNANTGEQGDAPKHKSNTKSWWKTTKKMTNQLTKTLQINKITNYLNKQGRIIWEALPQQFRDTVSQFFETLVSKMRDYAKQEHVREKQSREGYTQLLEVRYENKGNTYTTLPLFYDPIQDKAKGILIMVDESEEQREQKKKKEYILTPEKIIKIKDGCSNCEFKYPDKSANPAELALWKVLFQEFLLS</sequence>
<keyword evidence="3" id="KW-1185">Reference proteome</keyword>
<accession>A0ABS5CXE5</accession>
<protein>
    <recommendedName>
        <fullName evidence="4">Effector</fullName>
    </recommendedName>
</protein>
<dbReference type="RefSeq" id="WP_203551912.1">
    <property type="nucleotide sequence ID" value="NZ_JACAOD020000001.1"/>
</dbReference>
<dbReference type="EMBL" id="JACAOD020000001">
    <property type="protein sequence ID" value="MBP5835646.1"/>
    <property type="molecule type" value="Genomic_DNA"/>
</dbReference>
<evidence type="ECO:0000313" key="3">
    <source>
        <dbReference type="Proteomes" id="UP001195571"/>
    </source>
</evidence>
<reference evidence="2" key="1">
    <citation type="submission" date="2021-04" db="EMBL/GenBank/DDBJ databases">
        <title>Genomic features of Candidatus Phytoplasma meliae isolate ChTYXIII (1SrXIII-G).</title>
        <authorList>
            <person name="Fernandez F.D."/>
            <person name="Conci L.R."/>
        </authorList>
    </citation>
    <scope>NUCLEOTIDE SEQUENCE [LARGE SCALE GENOMIC DNA]</scope>
    <source>
        <strain evidence="2">ChTYXIII-Mo</strain>
    </source>
</reference>
<evidence type="ECO:0000313" key="2">
    <source>
        <dbReference type="EMBL" id="MBP5835646.1"/>
    </source>
</evidence>
<dbReference type="Proteomes" id="UP001195571">
    <property type="component" value="Unassembled WGS sequence"/>
</dbReference>
<name>A0ABS5CXE5_9MOLU</name>
<comment type="caution">
    <text evidence="2">The sequence shown here is derived from an EMBL/GenBank/DDBJ whole genome shotgun (WGS) entry which is preliminary data.</text>
</comment>
<gene>
    <name evidence="2" type="ORF">CHTY_000075</name>
</gene>
<evidence type="ECO:0000256" key="1">
    <source>
        <dbReference type="SAM" id="MobiDB-lite"/>
    </source>
</evidence>
<feature type="region of interest" description="Disordered" evidence="1">
    <location>
        <begin position="77"/>
        <end position="98"/>
    </location>
</feature>
<organism evidence="2 3">
    <name type="scientific">Candidatus Phytoplasma meliae</name>
    <dbReference type="NCBI Taxonomy" id="1848402"/>
    <lineage>
        <taxon>Bacteria</taxon>
        <taxon>Bacillati</taxon>
        <taxon>Mycoplasmatota</taxon>
        <taxon>Mollicutes</taxon>
        <taxon>Acholeplasmatales</taxon>
        <taxon>Acholeplasmataceae</taxon>
        <taxon>Candidatus Phytoplasma</taxon>
        <taxon>16SrXIII (Mexican periwinkle virescence group)</taxon>
    </lineage>
</organism>
<proteinExistence type="predicted"/>
<evidence type="ECO:0008006" key="4">
    <source>
        <dbReference type="Google" id="ProtNLM"/>
    </source>
</evidence>